<dbReference type="EMBL" id="LKHV02000001">
    <property type="protein sequence ID" value="MCS5709225.1"/>
    <property type="molecule type" value="Genomic_DNA"/>
</dbReference>
<dbReference type="PANTHER" id="PTHR42103">
    <property type="entry name" value="ALPHA/BETA-HYDROLASES SUPERFAMILY PROTEIN"/>
    <property type="match status" value="1"/>
</dbReference>
<gene>
    <name evidence="3" type="ORF">CC99x_009940</name>
    <name evidence="2" type="ORF">CC99x_01828</name>
</gene>
<dbReference type="RefSeq" id="WP_057624941.1">
    <property type="nucleotide sequence ID" value="NZ_LKHV02000001.1"/>
</dbReference>
<dbReference type="GO" id="GO:0016787">
    <property type="term" value="F:hydrolase activity"/>
    <property type="evidence" value="ECO:0007669"/>
    <property type="project" value="UniProtKB-KW"/>
</dbReference>
<name>A0A0Q9YML5_9GAMM</name>
<evidence type="ECO:0000313" key="3">
    <source>
        <dbReference type="EMBL" id="MCS5709225.1"/>
    </source>
</evidence>
<evidence type="ECO:0000313" key="4">
    <source>
        <dbReference type="Proteomes" id="UP000051494"/>
    </source>
</evidence>
<dbReference type="Gene3D" id="3.40.50.1820">
    <property type="entry name" value="alpha/beta hydrolase"/>
    <property type="match status" value="1"/>
</dbReference>
<sequence length="222" mass="24536">MHHPFEVPPLEFPQGEKHVNLNGSAGIIEAITCSVDAPIGVGIVCHPHPLQEGTMNNKVVHIVSRAFNNKGLATIRFNYRGVGKSQGSFGDSIGEVEDLLAVIEWANLVMPNTKIWLAGFSFGAYIAALAATKYPCAQLFSVAPAVHHQPYDKLPALECPWIVIQGQQDEVVVPEDVYTWFEKQKAKMQFPMSLLKLDASHFFHGKLVPLRTLVEENFVAHL</sequence>
<dbReference type="STRING" id="437022.CC99x_01828"/>
<keyword evidence="4" id="KW-1185">Reference proteome</keyword>
<dbReference type="EMBL" id="LKHV01000009">
    <property type="protein sequence ID" value="KRG18116.1"/>
    <property type="molecule type" value="Genomic_DNA"/>
</dbReference>
<reference evidence="3" key="2">
    <citation type="journal article" date="2016" name="Genome Announc.">
        <title>Draft Genome Sequences of Two Novel Amoeba-Resistant Intranuclear Bacteria, 'Candidatus Berkiella cookevillensis' and 'Candidatus Berkiella aquae'.</title>
        <authorList>
            <person name="Mehari Y.T."/>
            <person name="Arivett B.A."/>
            <person name="Farone A.L."/>
            <person name="Gunderson J.H."/>
            <person name="Farone M.B."/>
        </authorList>
    </citation>
    <scope>NUCLEOTIDE SEQUENCE</scope>
    <source>
        <strain evidence="3">CC99</strain>
    </source>
</reference>
<reference evidence="3" key="3">
    <citation type="submission" date="2021-06" db="EMBL/GenBank/DDBJ databases">
        <title>Genomic Description and Analysis of Intracellular Bacteria, Candidatus Berkiella cookevillensis and Candidatus Berkiella aquae.</title>
        <authorList>
            <person name="Kidane D.T."/>
            <person name="Mehari Y.T."/>
            <person name="Rice F.C."/>
            <person name="Arivett B.A."/>
            <person name="Farone A.L."/>
            <person name="Berk S.G."/>
            <person name="Farone M.B."/>
        </authorList>
    </citation>
    <scope>NUCLEOTIDE SEQUENCE</scope>
    <source>
        <strain evidence="3">CC99</strain>
    </source>
</reference>
<dbReference type="Pfam" id="PF12146">
    <property type="entry name" value="Hydrolase_4"/>
    <property type="match status" value="1"/>
</dbReference>
<evidence type="ECO:0000313" key="2">
    <source>
        <dbReference type="EMBL" id="KRG18116.1"/>
    </source>
</evidence>
<dbReference type="InterPro" id="IPR029058">
    <property type="entry name" value="AB_hydrolase_fold"/>
</dbReference>
<proteinExistence type="predicted"/>
<dbReference type="Proteomes" id="UP000051494">
    <property type="component" value="Unassembled WGS sequence"/>
</dbReference>
<dbReference type="SUPFAM" id="SSF53474">
    <property type="entry name" value="alpha/beta-Hydrolases"/>
    <property type="match status" value="1"/>
</dbReference>
<organism evidence="2">
    <name type="scientific">Candidatus Berkiella cookevillensis</name>
    <dbReference type="NCBI Taxonomy" id="437022"/>
    <lineage>
        <taxon>Bacteria</taxon>
        <taxon>Pseudomonadati</taxon>
        <taxon>Pseudomonadota</taxon>
        <taxon>Gammaproteobacteria</taxon>
        <taxon>Candidatus Berkiellales</taxon>
        <taxon>Candidatus Berkiellaceae</taxon>
        <taxon>Candidatus Berkiella</taxon>
    </lineage>
</organism>
<protein>
    <submittedName>
        <fullName evidence="2 3">Alpha/beta hydrolase</fullName>
    </submittedName>
</protein>
<dbReference type="OrthoDB" id="9800435at2"/>
<accession>A0A0Q9YML5</accession>
<keyword evidence="2" id="KW-0378">Hydrolase</keyword>
<comment type="caution">
    <text evidence="2">The sequence shown here is derived from an EMBL/GenBank/DDBJ whole genome shotgun (WGS) entry which is preliminary data.</text>
</comment>
<evidence type="ECO:0000259" key="1">
    <source>
        <dbReference type="Pfam" id="PF12146"/>
    </source>
</evidence>
<reference evidence="2" key="1">
    <citation type="submission" date="2015-09" db="EMBL/GenBank/DDBJ databases">
        <title>Draft Genome Sequences of Two Novel Amoeba-resistant Intranuclear Bacteria, Candidatus Berkiella cookevillensis and Candidatus Berkiella aquae.</title>
        <authorList>
            <person name="Mehari Y.T."/>
            <person name="Arivett B.A."/>
            <person name="Farone A.L."/>
            <person name="Gunderson J.H."/>
            <person name="Farone M.B."/>
        </authorList>
    </citation>
    <scope>NUCLEOTIDE SEQUENCE [LARGE SCALE GENOMIC DNA]</scope>
    <source>
        <strain evidence="2">CC99</strain>
    </source>
</reference>
<dbReference type="AlphaFoldDB" id="A0A0Q9YML5"/>
<dbReference type="PANTHER" id="PTHR42103:SF2">
    <property type="entry name" value="AB HYDROLASE-1 DOMAIN-CONTAINING PROTEIN"/>
    <property type="match status" value="1"/>
</dbReference>
<feature type="domain" description="Serine aminopeptidase S33" evidence="1">
    <location>
        <begin position="63"/>
        <end position="151"/>
    </location>
</feature>
<dbReference type="PATRIC" id="fig|1590042.3.peg.1859"/>
<dbReference type="InterPro" id="IPR022742">
    <property type="entry name" value="Hydrolase_4"/>
</dbReference>